<proteinExistence type="predicted"/>
<dbReference type="EMBL" id="UGOD01000002">
    <property type="protein sequence ID" value="STX81258.1"/>
    <property type="molecule type" value="Genomic_DNA"/>
</dbReference>
<gene>
    <name evidence="1" type="ORF">NCTC13316_03127</name>
</gene>
<dbReference type="RefSeq" id="WP_115332667.1">
    <property type="nucleotide sequence ID" value="NZ_CAAAHP010000013.1"/>
</dbReference>
<evidence type="ECO:0000313" key="2">
    <source>
        <dbReference type="Proteomes" id="UP000254794"/>
    </source>
</evidence>
<dbReference type="AlphaFoldDB" id="A0A378K8I6"/>
<accession>A0A378K8I6</accession>
<reference evidence="1 2" key="1">
    <citation type="submission" date="2018-06" db="EMBL/GenBank/DDBJ databases">
        <authorList>
            <consortium name="Pathogen Informatics"/>
            <person name="Doyle S."/>
        </authorList>
    </citation>
    <scope>NUCLEOTIDE SEQUENCE [LARGE SCALE GENOMIC DNA]</scope>
    <source>
        <strain evidence="1 2">NCTC13316</strain>
    </source>
</reference>
<sequence length="85" mass="9866">MKSYQFYIPFILLSLLSGCGKTIFDQDARCPFVERGGCQSMEIVNKMVTERQFTRDGLFVQQACLDCERVVLKDQHSSFRQSVYK</sequence>
<organism evidence="1 2">
    <name type="scientific">Legionella busanensis</name>
    <dbReference type="NCBI Taxonomy" id="190655"/>
    <lineage>
        <taxon>Bacteria</taxon>
        <taxon>Pseudomonadati</taxon>
        <taxon>Pseudomonadota</taxon>
        <taxon>Gammaproteobacteria</taxon>
        <taxon>Legionellales</taxon>
        <taxon>Legionellaceae</taxon>
        <taxon>Legionella</taxon>
    </lineage>
</organism>
<dbReference type="PROSITE" id="PS51257">
    <property type="entry name" value="PROKAR_LIPOPROTEIN"/>
    <property type="match status" value="1"/>
</dbReference>
<name>A0A378K8I6_9GAMM</name>
<dbReference type="Proteomes" id="UP000254794">
    <property type="component" value="Unassembled WGS sequence"/>
</dbReference>
<evidence type="ECO:0000313" key="1">
    <source>
        <dbReference type="EMBL" id="STX81258.1"/>
    </source>
</evidence>
<dbReference type="OrthoDB" id="5638543at2"/>
<keyword evidence="2" id="KW-1185">Reference proteome</keyword>
<protein>
    <submittedName>
        <fullName evidence="1">Type IV conjugative transfer system protein TraV</fullName>
    </submittedName>
</protein>